<feature type="region of interest" description="Disordered" evidence="1">
    <location>
        <begin position="178"/>
        <end position="198"/>
    </location>
</feature>
<reference evidence="3" key="1">
    <citation type="journal article" date="2011" name="Genome Biol.">
        <title>The draft genome of the carcinogenic human liver fluke Clonorchis sinensis.</title>
        <authorList>
            <person name="Wang X."/>
            <person name="Chen W."/>
            <person name="Huang Y."/>
            <person name="Sun J."/>
            <person name="Men J."/>
            <person name="Liu H."/>
            <person name="Luo F."/>
            <person name="Guo L."/>
            <person name="Lv X."/>
            <person name="Deng C."/>
            <person name="Zhou C."/>
            <person name="Fan Y."/>
            <person name="Li X."/>
            <person name="Huang L."/>
            <person name="Hu Y."/>
            <person name="Liang C."/>
            <person name="Hu X."/>
            <person name="Xu J."/>
            <person name="Yu X."/>
        </authorList>
    </citation>
    <scope>NUCLEOTIDE SEQUENCE [LARGE SCALE GENOMIC DNA]</scope>
    <source>
        <strain evidence="3">Henan</strain>
    </source>
</reference>
<evidence type="ECO:0000313" key="4">
    <source>
        <dbReference type="Proteomes" id="UP000008909"/>
    </source>
</evidence>
<dbReference type="AlphaFoldDB" id="G7YCT3"/>
<dbReference type="EMBL" id="DF143078">
    <property type="protein sequence ID" value="GAA50767.1"/>
    <property type="molecule type" value="Genomic_DNA"/>
</dbReference>
<name>G7YCT3_CLOSI</name>
<evidence type="ECO:0000256" key="2">
    <source>
        <dbReference type="SAM" id="Phobius"/>
    </source>
</evidence>
<evidence type="ECO:0000256" key="1">
    <source>
        <dbReference type="SAM" id="MobiDB-lite"/>
    </source>
</evidence>
<keyword evidence="4" id="KW-1185">Reference proteome</keyword>
<gene>
    <name evidence="3" type="ORF">CLF_105020</name>
</gene>
<organism evidence="3 4">
    <name type="scientific">Clonorchis sinensis</name>
    <name type="common">Chinese liver fluke</name>
    <dbReference type="NCBI Taxonomy" id="79923"/>
    <lineage>
        <taxon>Eukaryota</taxon>
        <taxon>Metazoa</taxon>
        <taxon>Spiralia</taxon>
        <taxon>Lophotrochozoa</taxon>
        <taxon>Platyhelminthes</taxon>
        <taxon>Trematoda</taxon>
        <taxon>Digenea</taxon>
        <taxon>Opisthorchiida</taxon>
        <taxon>Opisthorchiata</taxon>
        <taxon>Opisthorchiidae</taxon>
        <taxon>Clonorchis</taxon>
    </lineage>
</organism>
<feature type="transmembrane region" description="Helical" evidence="2">
    <location>
        <begin position="23"/>
        <end position="42"/>
    </location>
</feature>
<sequence>MADASVPLSRIGIKRIDQFTRTVMSWFLVLLAFLLSCNVLCVRRSERKYFGRIPVVRCHTTEGNTRDEILSSCTNRERRSRDTRVRFEPRTFQSVITRNITHTASTSGQKTDKHGPQICENYIRTMDKIREHPTESENRLKESHFSGSKFTTNHSHHTIQVQNCNCVNWEDSEGVLKHEDVTKSRQRKPTPSTGRDTDIYAPTAKQVVMLTWKHHHIGDQIEHDTPVKVESDSSSIIISIETPSMKADVVPISIPAFGQVGGQSDLAQTLDTPSIDVCYFHKIQIQHPSRVTEFTVAGYEIPVILQVNLMCTNFREQKRSSDARIKHMFHLTHHKPYDCYYMHPPPHYYPNFVADERLRTMTLTNVLVRNIIQSSRDDLCSTVVYRNSIMIVRLILCCNNYNRAKFLHFPINKCLIRSF</sequence>
<keyword evidence="2" id="KW-0812">Transmembrane</keyword>
<accession>G7YCT3</accession>
<evidence type="ECO:0000313" key="3">
    <source>
        <dbReference type="EMBL" id="GAA50767.1"/>
    </source>
</evidence>
<keyword evidence="2" id="KW-1133">Transmembrane helix</keyword>
<reference key="2">
    <citation type="submission" date="2011-10" db="EMBL/GenBank/DDBJ databases">
        <title>The genome and transcriptome sequence of Clonorchis sinensis provide insights into the carcinogenic liver fluke.</title>
        <authorList>
            <person name="Wang X."/>
            <person name="Huang Y."/>
            <person name="Chen W."/>
            <person name="Liu H."/>
            <person name="Guo L."/>
            <person name="Chen Y."/>
            <person name="Luo F."/>
            <person name="Zhou W."/>
            <person name="Sun J."/>
            <person name="Mao Q."/>
            <person name="Liang P."/>
            <person name="Zhou C."/>
            <person name="Tian Y."/>
            <person name="Men J."/>
            <person name="Lv X."/>
            <person name="Huang L."/>
            <person name="Zhou J."/>
            <person name="Hu Y."/>
            <person name="Li R."/>
            <person name="Zhang F."/>
            <person name="Lei H."/>
            <person name="Li X."/>
            <person name="Hu X."/>
            <person name="Liang C."/>
            <person name="Xu J."/>
            <person name="Wu Z."/>
            <person name="Yu X."/>
        </authorList>
    </citation>
    <scope>NUCLEOTIDE SEQUENCE</scope>
    <source>
        <strain>Henan</strain>
    </source>
</reference>
<keyword evidence="2" id="KW-0472">Membrane</keyword>
<dbReference type="Proteomes" id="UP000008909">
    <property type="component" value="Unassembled WGS sequence"/>
</dbReference>
<protein>
    <submittedName>
        <fullName evidence="3">Uncharacterized protein</fullName>
    </submittedName>
</protein>
<proteinExistence type="predicted"/>